<comment type="caution">
    <text evidence="1">The sequence shown here is derived from an EMBL/GenBank/DDBJ whole genome shotgun (WGS) entry which is preliminary data.</text>
</comment>
<name>A0A2A2AY63_9BURK</name>
<evidence type="ECO:0000313" key="1">
    <source>
        <dbReference type="EMBL" id="PAT43510.1"/>
    </source>
</evidence>
<reference evidence="1 2" key="1">
    <citation type="submission" date="2017-08" db="EMBL/GenBank/DDBJ databases">
        <title>WGS of Clinical strains of the CDC Group NO-1 linked to zoonotic infections in humans.</title>
        <authorList>
            <person name="Bernier A.-M."/>
            <person name="Bernard K."/>
        </authorList>
    </citation>
    <scope>NUCLEOTIDE SEQUENCE [LARGE SCALE GENOMIC DNA]</scope>
    <source>
        <strain evidence="1 2">NML120219</strain>
    </source>
</reference>
<gene>
    <name evidence="1" type="ORF">CK621_03255</name>
</gene>
<organism evidence="1 2">
    <name type="scientific">Vandammella animalimorsus</name>
    <dbReference type="NCBI Taxonomy" id="2029117"/>
    <lineage>
        <taxon>Bacteria</taxon>
        <taxon>Pseudomonadati</taxon>
        <taxon>Pseudomonadota</taxon>
        <taxon>Betaproteobacteria</taxon>
        <taxon>Burkholderiales</taxon>
        <taxon>Comamonadaceae</taxon>
        <taxon>Vandammella</taxon>
    </lineage>
</organism>
<accession>A0A2A2AY63</accession>
<sequence length="111" mass="11799">MKSTVVCTAIKASSGSFKNAEGQSVNFDSTTFYLNIDLASSQNTKTIGNVSRPFKFGDSKEFDKWANYANKWPDAGILVDVEFAIEASGADGTKLTLKSIKPAAPAQKAAA</sequence>
<dbReference type="RefSeq" id="WP_095551280.1">
    <property type="nucleotide sequence ID" value="NZ_NSJE01000004.1"/>
</dbReference>
<dbReference type="Proteomes" id="UP000218439">
    <property type="component" value="Unassembled WGS sequence"/>
</dbReference>
<proteinExistence type="predicted"/>
<dbReference type="AlphaFoldDB" id="A0A2A2AY63"/>
<evidence type="ECO:0000313" key="2">
    <source>
        <dbReference type="Proteomes" id="UP000218439"/>
    </source>
</evidence>
<dbReference type="EMBL" id="NSJE01000004">
    <property type="protein sequence ID" value="PAT43510.1"/>
    <property type="molecule type" value="Genomic_DNA"/>
</dbReference>
<protein>
    <submittedName>
        <fullName evidence="1">Uncharacterized protein</fullName>
    </submittedName>
</protein>